<organism evidence="6 7">
    <name type="scientific">Sphingobacterium allocomposti</name>
    <dbReference type="NCBI Taxonomy" id="415956"/>
    <lineage>
        <taxon>Bacteria</taxon>
        <taxon>Pseudomonadati</taxon>
        <taxon>Bacteroidota</taxon>
        <taxon>Sphingobacteriia</taxon>
        <taxon>Sphingobacteriales</taxon>
        <taxon>Sphingobacteriaceae</taxon>
        <taxon>Sphingobacterium</taxon>
    </lineage>
</organism>
<evidence type="ECO:0000313" key="7">
    <source>
        <dbReference type="Proteomes" id="UP000325105"/>
    </source>
</evidence>
<evidence type="ECO:0000256" key="5">
    <source>
        <dbReference type="ARBA" id="ARBA00023136"/>
    </source>
</evidence>
<name>A0A5S5DFA8_9SPHI</name>
<gene>
    <name evidence="6" type="ORF">BC792_11119</name>
</gene>
<keyword evidence="1" id="KW-1003">Cell membrane</keyword>
<dbReference type="OrthoDB" id="1083028at2"/>
<reference evidence="6 7" key="1">
    <citation type="submission" date="2019-07" db="EMBL/GenBank/DDBJ databases">
        <title>Genomic Encyclopedia of Archaeal and Bacterial Type Strains, Phase II (KMG-II): from individual species to whole genera.</title>
        <authorList>
            <person name="Goeker M."/>
        </authorList>
    </citation>
    <scope>NUCLEOTIDE SEQUENCE [LARGE SCALE GENOMIC DNA]</scope>
    <source>
        <strain evidence="6 7">DSM 18850</strain>
    </source>
</reference>
<sequence>MKKVIHLIPDEKFTDFVIDSFNKVNNIKNYFFCFVYNTESRYTRSLALEAISLADIEKGGRLRTIFEEADIIMVHILSLNHSKAVLLFPSKKIVWFCWGGEIYNHHPKLVYNNYKYLTRKIRTKLNPFFFLKLRAKSFLSTFGIRKDLFFYQNKAVRFIDIICPVILEDYNIIISNYPVSKGVVCGKFIYGNMATLISRSYKNTGKSDRVLIGNSATLTNNHLDVFELMSRMDKSDLPQQIIVPLTYGDDDYKKIVIDHGNRIFGESFMPLDQFMDIDDYLKLISSCRYFILPVCRQQGMGNVYAMLYYGATIYVYKDSPIYRFLRRENFSFRTIEDLCIEKVFKELNETQILRNREKIELLLDETKTEGYIKSLIDL</sequence>
<dbReference type="GO" id="GO:0009246">
    <property type="term" value="P:enterobacterial common antigen biosynthetic process"/>
    <property type="evidence" value="ECO:0007669"/>
    <property type="project" value="InterPro"/>
</dbReference>
<protein>
    <submittedName>
        <fullName evidence="6">4-alpha-L-fucosyltransferase (Glycosyl transferase family 56)</fullName>
    </submittedName>
</protein>
<dbReference type="Pfam" id="PF07429">
    <property type="entry name" value="Glyco_transf_56"/>
    <property type="match status" value="1"/>
</dbReference>
<proteinExistence type="predicted"/>
<dbReference type="GO" id="GO:0008417">
    <property type="term" value="F:fucosyltransferase activity"/>
    <property type="evidence" value="ECO:0007669"/>
    <property type="project" value="InterPro"/>
</dbReference>
<keyword evidence="5" id="KW-0472">Membrane</keyword>
<accession>A0A5S5DFA8</accession>
<keyword evidence="3 6" id="KW-0328">Glycosyltransferase</keyword>
<comment type="caution">
    <text evidence="6">The sequence shown here is derived from an EMBL/GenBank/DDBJ whole genome shotgun (WGS) entry which is preliminary data.</text>
</comment>
<evidence type="ECO:0000256" key="2">
    <source>
        <dbReference type="ARBA" id="ARBA00022519"/>
    </source>
</evidence>
<dbReference type="AlphaFoldDB" id="A0A5S5DFA8"/>
<dbReference type="InterPro" id="IPR009993">
    <property type="entry name" value="WecF"/>
</dbReference>
<keyword evidence="7" id="KW-1185">Reference proteome</keyword>
<evidence type="ECO:0000256" key="3">
    <source>
        <dbReference type="ARBA" id="ARBA00022676"/>
    </source>
</evidence>
<dbReference type="RefSeq" id="WP_148908743.1">
    <property type="nucleotide sequence ID" value="NZ_VNHX01000011.1"/>
</dbReference>
<evidence type="ECO:0000313" key="6">
    <source>
        <dbReference type="EMBL" id="TYP94611.1"/>
    </source>
</evidence>
<dbReference type="Proteomes" id="UP000325105">
    <property type="component" value="Unassembled WGS sequence"/>
</dbReference>
<keyword evidence="4 6" id="KW-0808">Transferase</keyword>
<evidence type="ECO:0000256" key="4">
    <source>
        <dbReference type="ARBA" id="ARBA00022679"/>
    </source>
</evidence>
<keyword evidence="2" id="KW-0997">Cell inner membrane</keyword>
<dbReference type="EMBL" id="VNHX01000011">
    <property type="protein sequence ID" value="TYP94611.1"/>
    <property type="molecule type" value="Genomic_DNA"/>
</dbReference>
<evidence type="ECO:0000256" key="1">
    <source>
        <dbReference type="ARBA" id="ARBA00022475"/>
    </source>
</evidence>